<feature type="binding site" evidence="5">
    <location>
        <position position="120"/>
    </location>
    <ligand>
        <name>Zn(2+)</name>
        <dbReference type="ChEBI" id="CHEBI:29105"/>
    </ligand>
</feature>
<dbReference type="InterPro" id="IPR049071">
    <property type="entry name" value="MPI_cupin_dom"/>
</dbReference>
<dbReference type="GO" id="GO:0008270">
    <property type="term" value="F:zinc ion binding"/>
    <property type="evidence" value="ECO:0007669"/>
    <property type="project" value="InterPro"/>
</dbReference>
<evidence type="ECO:0000256" key="1">
    <source>
        <dbReference type="ARBA" id="ARBA00022723"/>
    </source>
</evidence>
<dbReference type="Gene3D" id="2.60.120.10">
    <property type="entry name" value="Jelly Rolls"/>
    <property type="match status" value="2"/>
</dbReference>
<dbReference type="InterPro" id="IPR046457">
    <property type="entry name" value="PMI_typeI_cat"/>
</dbReference>
<keyword evidence="2 5" id="KW-0862">Zinc</keyword>
<dbReference type="Pfam" id="PF21621">
    <property type="entry name" value="MPI_cupin_dom"/>
    <property type="match status" value="1"/>
</dbReference>
<dbReference type="GO" id="GO:0004476">
    <property type="term" value="F:mannose-6-phosphate isomerase activity"/>
    <property type="evidence" value="ECO:0007669"/>
    <property type="project" value="InterPro"/>
</dbReference>
<dbReference type="InterPro" id="IPR011051">
    <property type="entry name" value="RmlC_Cupin_sf"/>
</dbReference>
<dbReference type="EMBL" id="JACRSU010000003">
    <property type="protein sequence ID" value="MBC8541290.1"/>
    <property type="molecule type" value="Genomic_DNA"/>
</dbReference>
<feature type="domain" description="Mannose-6-phosphate isomerase cupin" evidence="8">
    <location>
        <begin position="250"/>
        <end position="319"/>
    </location>
</feature>
<feature type="domain" description="Phosphomannose isomerase type I catalytic" evidence="7">
    <location>
        <begin position="4"/>
        <end position="109"/>
    </location>
</feature>
<dbReference type="InterPro" id="IPR014710">
    <property type="entry name" value="RmlC-like_jellyroll"/>
</dbReference>
<dbReference type="InterPro" id="IPR016305">
    <property type="entry name" value="Mannose-6-P_Isomerase"/>
</dbReference>
<accession>A0A926DQ76</accession>
<dbReference type="PIRSF" id="PIRSF036894">
    <property type="entry name" value="PMI_Firm_short"/>
    <property type="match status" value="1"/>
</dbReference>
<evidence type="ECO:0000259" key="8">
    <source>
        <dbReference type="Pfam" id="PF21621"/>
    </source>
</evidence>
<dbReference type="InterPro" id="IPR014628">
    <property type="entry name" value="Man6P_isomerase_Firm_short"/>
</dbReference>
<protein>
    <recommendedName>
        <fullName evidence="3">Phosphohexomutase</fullName>
    </recommendedName>
    <alternativeName>
        <fullName evidence="4">Phosphomannose isomerase</fullName>
    </alternativeName>
</protein>
<sequence>MKPFRLSPAFKDYIWGGSKLKSAYFKDTPFDKTAESWELSCHKNGESTVVGGEFHGQTLSAVISEFQENGIDIVGKNAAQFDRFPVLIKLIDAKADLSVQVHPDDTYAMKHENGSYGKTEVWYVVEAEPGAKLVYGLNQDMTKEAFLSAVQNNTLTEYLNFVPAKPGDVFFVKSGTIHAIGAGLFICEIQQNSDTTYRVYDWGRTGADGKPRELHVEKAADVSCLAKEIKTDFTPKLLSQKNGVEIYEVASCKYFTAKKYTSHAEVTLKTTQNSFSSVTFLSGEGTIQAGGERFPFRKGDTFFFAAQEAEILVSGACAFLETTV</sequence>
<proteinExistence type="predicted"/>
<dbReference type="SUPFAM" id="SSF51182">
    <property type="entry name" value="RmlC-like cupins"/>
    <property type="match status" value="1"/>
</dbReference>
<dbReference type="CDD" id="cd07010">
    <property type="entry name" value="cupin_PMI_type_I_N_bac"/>
    <property type="match status" value="1"/>
</dbReference>
<gene>
    <name evidence="9" type="ORF">H8698_09915</name>
</gene>
<dbReference type="PRINTS" id="PR00714">
    <property type="entry name" value="MAN6PISMRASE"/>
</dbReference>
<name>A0A926DQ76_9FIRM</name>
<evidence type="ECO:0000256" key="4">
    <source>
        <dbReference type="ARBA" id="ARBA00030762"/>
    </source>
</evidence>
<dbReference type="GO" id="GO:0009298">
    <property type="term" value="P:GDP-mannose biosynthetic process"/>
    <property type="evidence" value="ECO:0007669"/>
    <property type="project" value="InterPro"/>
</dbReference>
<keyword evidence="10" id="KW-1185">Reference proteome</keyword>
<feature type="binding site" evidence="5">
    <location>
        <position position="178"/>
    </location>
    <ligand>
        <name>Zn(2+)</name>
        <dbReference type="ChEBI" id="CHEBI:29105"/>
    </ligand>
</feature>
<organism evidence="9 10">
    <name type="scientific">Congzhengia minquanensis</name>
    <dbReference type="NCBI Taxonomy" id="2763657"/>
    <lineage>
        <taxon>Bacteria</taxon>
        <taxon>Bacillati</taxon>
        <taxon>Bacillota</taxon>
        <taxon>Clostridia</taxon>
        <taxon>Eubacteriales</taxon>
        <taxon>Oscillospiraceae</taxon>
        <taxon>Congzhengia</taxon>
    </lineage>
</organism>
<reference evidence="9" key="1">
    <citation type="submission" date="2020-08" db="EMBL/GenBank/DDBJ databases">
        <title>Genome public.</title>
        <authorList>
            <person name="Liu C."/>
            <person name="Sun Q."/>
        </authorList>
    </citation>
    <scope>NUCLEOTIDE SEQUENCE</scope>
    <source>
        <strain evidence="9">H8</strain>
    </source>
</reference>
<evidence type="ECO:0000313" key="9">
    <source>
        <dbReference type="EMBL" id="MBC8541290.1"/>
    </source>
</evidence>
<evidence type="ECO:0000259" key="7">
    <source>
        <dbReference type="Pfam" id="PF20511"/>
    </source>
</evidence>
<dbReference type="Proteomes" id="UP000611762">
    <property type="component" value="Unassembled WGS sequence"/>
</dbReference>
<evidence type="ECO:0000313" key="10">
    <source>
        <dbReference type="Proteomes" id="UP000611762"/>
    </source>
</evidence>
<keyword evidence="9" id="KW-0413">Isomerase</keyword>
<comment type="caution">
    <text evidence="9">The sequence shown here is derived from an EMBL/GenBank/DDBJ whole genome shotgun (WGS) entry which is preliminary data.</text>
</comment>
<evidence type="ECO:0000256" key="2">
    <source>
        <dbReference type="ARBA" id="ARBA00022833"/>
    </source>
</evidence>
<evidence type="ECO:0000256" key="5">
    <source>
        <dbReference type="PIRSR" id="PIRSR036894-1"/>
    </source>
</evidence>
<feature type="active site" evidence="6">
    <location>
        <position position="198"/>
    </location>
</feature>
<evidence type="ECO:0000256" key="3">
    <source>
        <dbReference type="ARBA" id="ARBA00029741"/>
    </source>
</evidence>
<dbReference type="AlphaFoldDB" id="A0A926DQ76"/>
<comment type="cofactor">
    <cofactor evidence="5">
        <name>Zn(2+)</name>
        <dbReference type="ChEBI" id="CHEBI:29105"/>
    </cofactor>
    <text evidence="5">Binds 1 zinc ion per subunit.</text>
</comment>
<evidence type="ECO:0000256" key="6">
    <source>
        <dbReference type="PIRSR" id="PIRSR036894-2"/>
    </source>
</evidence>
<dbReference type="Pfam" id="PF20511">
    <property type="entry name" value="PMI_typeI_cat"/>
    <property type="match status" value="1"/>
</dbReference>
<dbReference type="GO" id="GO:0005975">
    <property type="term" value="P:carbohydrate metabolic process"/>
    <property type="evidence" value="ECO:0007669"/>
    <property type="project" value="InterPro"/>
</dbReference>
<keyword evidence="1 5" id="KW-0479">Metal-binding</keyword>
<feature type="binding site" evidence="5">
    <location>
        <position position="102"/>
    </location>
    <ligand>
        <name>Zn(2+)</name>
        <dbReference type="ChEBI" id="CHEBI:29105"/>
    </ligand>
</feature>
<dbReference type="InterPro" id="IPR051804">
    <property type="entry name" value="Carb_Metab_Reg_Kinase/Isom"/>
</dbReference>
<dbReference type="PANTHER" id="PTHR42742:SF3">
    <property type="entry name" value="FRUCTOKINASE"/>
    <property type="match status" value="1"/>
</dbReference>
<dbReference type="PANTHER" id="PTHR42742">
    <property type="entry name" value="TRANSCRIPTIONAL REPRESSOR MPRA"/>
    <property type="match status" value="1"/>
</dbReference>